<dbReference type="PANTHER" id="PTHR13213:SF2">
    <property type="entry name" value="MYB-BINDING PROTEIN 1A"/>
    <property type="match status" value="1"/>
</dbReference>
<evidence type="ECO:0000313" key="5">
    <source>
        <dbReference type="Proteomes" id="UP000070444"/>
    </source>
</evidence>
<protein>
    <submittedName>
        <fullName evidence="4">Uncharacterized protein</fullName>
    </submittedName>
</protein>
<comment type="subcellular location">
    <subcellularLocation>
        <location evidence="1">Nucleus</location>
    </subcellularLocation>
</comment>
<dbReference type="OrthoDB" id="342531at2759"/>
<dbReference type="AlphaFoldDB" id="A0A137P9E7"/>
<dbReference type="InterPro" id="IPR016024">
    <property type="entry name" value="ARM-type_fold"/>
</dbReference>
<accession>A0A137P9E7</accession>
<dbReference type="Proteomes" id="UP000070444">
    <property type="component" value="Unassembled WGS sequence"/>
</dbReference>
<dbReference type="GO" id="GO:0006355">
    <property type="term" value="P:regulation of DNA-templated transcription"/>
    <property type="evidence" value="ECO:0007669"/>
    <property type="project" value="InterPro"/>
</dbReference>
<dbReference type="GO" id="GO:0003677">
    <property type="term" value="F:DNA binding"/>
    <property type="evidence" value="ECO:0007669"/>
    <property type="project" value="InterPro"/>
</dbReference>
<dbReference type="EMBL" id="KQ964470">
    <property type="protein sequence ID" value="KXN71638.1"/>
    <property type="molecule type" value="Genomic_DNA"/>
</dbReference>
<evidence type="ECO:0000256" key="1">
    <source>
        <dbReference type="ARBA" id="ARBA00004123"/>
    </source>
</evidence>
<dbReference type="InterPro" id="IPR007015">
    <property type="entry name" value="DNA_pol_V/MYBBP1A"/>
</dbReference>
<dbReference type="SUPFAM" id="SSF48371">
    <property type="entry name" value="ARM repeat"/>
    <property type="match status" value="1"/>
</dbReference>
<dbReference type="PANTHER" id="PTHR13213">
    <property type="entry name" value="MYB-BINDING PROTEIN 1A FAMILY MEMBER"/>
    <property type="match status" value="1"/>
</dbReference>
<gene>
    <name evidence="4" type="ORF">CONCODRAFT_5623</name>
</gene>
<name>A0A137P9E7_CONC2</name>
<dbReference type="OMA" id="QFEDAVQ"/>
<evidence type="ECO:0000313" key="4">
    <source>
        <dbReference type="EMBL" id="KXN71638.1"/>
    </source>
</evidence>
<dbReference type="Pfam" id="PF04931">
    <property type="entry name" value="DNA_pol_phi"/>
    <property type="match status" value="1"/>
</dbReference>
<reference evidence="4 5" key="1">
    <citation type="journal article" date="2015" name="Genome Biol. Evol.">
        <title>Phylogenomic analyses indicate that early fungi evolved digesting cell walls of algal ancestors of land plants.</title>
        <authorList>
            <person name="Chang Y."/>
            <person name="Wang S."/>
            <person name="Sekimoto S."/>
            <person name="Aerts A.L."/>
            <person name="Choi C."/>
            <person name="Clum A."/>
            <person name="LaButti K.M."/>
            <person name="Lindquist E.A."/>
            <person name="Yee Ngan C."/>
            <person name="Ohm R.A."/>
            <person name="Salamov A.A."/>
            <person name="Grigoriev I.V."/>
            <person name="Spatafora J.W."/>
            <person name="Berbee M.L."/>
        </authorList>
    </citation>
    <scope>NUCLEOTIDE SEQUENCE [LARGE SCALE GENOMIC DNA]</scope>
    <source>
        <strain evidence="4 5">NRRL 28638</strain>
    </source>
</reference>
<keyword evidence="5" id="KW-1185">Reference proteome</keyword>
<dbReference type="GO" id="GO:0005730">
    <property type="term" value="C:nucleolus"/>
    <property type="evidence" value="ECO:0007669"/>
    <property type="project" value="InterPro"/>
</dbReference>
<comment type="similarity">
    <text evidence="2">Belongs to the MYBBP1A family.</text>
</comment>
<keyword evidence="3" id="KW-0539">Nucleus</keyword>
<evidence type="ECO:0000256" key="2">
    <source>
        <dbReference type="ARBA" id="ARBA00006809"/>
    </source>
</evidence>
<dbReference type="STRING" id="796925.A0A137P9E7"/>
<sequence>MSTNSIEDNTKSSKLSTVASFIQNLTKEDPQARENSIITLLSNLVKFQNEFQDTLSTEEFEKDLGEVKEFEQLGLILHSDVIYTLKRLITGLNSSRDDARQGFALTLTELIRIFNFIPFSPLFNGILKFSKISSSMKSEETRNNLFGRLFSLMSLNQSDYLKQSHITLQNWELLLSTLLDLTNQKIFMSDSVYSLFYKLVETLKDLSFGEDALFSLWKLNLETGLEYPDELGLALSIYNAIPSRIGAIKEDIPIIRLDQWPQLANILAKQKPFQKSGLHHCWKIILDSFFAETPLSKYFKSQFSQFWNVVVDEYLFVSSLNERRFIGFQALNYVIAKLSKDQLNIVFTDNTLKKVIHHLNRSDDDLHKMASITAEKIAQAVQEDQSSSISLLVRLHSLGGVKSASGPKEKISQSAISKITDPLMSNLNEEGVLNYINYLNSIFIGKETVPGRDISSGRDWSVNQLFLIQKWAKLLHSEQIYDQILEFFLIHTFFTIKNENAKSKFIPLKSVPTPEPSESVRKLCKDKLLATLKDSIKLAPLTTDKSSTSSKRKGTRVDGKLWVQHAVELLDKLKKDKNIELVEEIDQEVEEIIKSTLTKVKDIEKKKNKLKDPNHKDYHPLQAFLTLFLHQIILLHIQPEESLNSIKDIEICYTKLIAPVKITRSKAKKLKEAEEETEEEELEPIDVLVDLLISFLSQPSTLLRELATVTFTELTDLITKSSLELLLEVIY</sequence>
<proteinExistence type="inferred from homology"/>
<evidence type="ECO:0000256" key="3">
    <source>
        <dbReference type="ARBA" id="ARBA00023242"/>
    </source>
</evidence>
<organism evidence="4 5">
    <name type="scientific">Conidiobolus coronatus (strain ATCC 28846 / CBS 209.66 / NRRL 28638)</name>
    <name type="common">Delacroixia coronata</name>
    <dbReference type="NCBI Taxonomy" id="796925"/>
    <lineage>
        <taxon>Eukaryota</taxon>
        <taxon>Fungi</taxon>
        <taxon>Fungi incertae sedis</taxon>
        <taxon>Zoopagomycota</taxon>
        <taxon>Entomophthoromycotina</taxon>
        <taxon>Entomophthoromycetes</taxon>
        <taxon>Entomophthorales</taxon>
        <taxon>Ancylistaceae</taxon>
        <taxon>Conidiobolus</taxon>
    </lineage>
</organism>